<dbReference type="PROSITE" id="PS51857">
    <property type="entry name" value="CSD_2"/>
    <property type="match status" value="1"/>
</dbReference>
<dbReference type="EMBL" id="VSSQ01002637">
    <property type="protein sequence ID" value="MPM16573.1"/>
    <property type="molecule type" value="Genomic_DNA"/>
</dbReference>
<keyword evidence="6" id="KW-0804">Transcription</keyword>
<comment type="subcellular location">
    <subcellularLocation>
        <location evidence="1">Cytoplasm</location>
    </subcellularLocation>
</comment>
<keyword evidence="2" id="KW-0963">Cytoplasm</keyword>
<proteinExistence type="predicted"/>
<dbReference type="InterPro" id="IPR019844">
    <property type="entry name" value="CSD_CS"/>
</dbReference>
<protein>
    <submittedName>
        <fullName evidence="8">Cold shock-like protein CspA</fullName>
    </submittedName>
</protein>
<dbReference type="PANTHER" id="PTHR46565">
    <property type="entry name" value="COLD SHOCK DOMAIN PROTEIN 2"/>
    <property type="match status" value="1"/>
</dbReference>
<reference evidence="8" key="1">
    <citation type="submission" date="2019-08" db="EMBL/GenBank/DDBJ databases">
        <authorList>
            <person name="Kucharzyk K."/>
            <person name="Murdoch R.W."/>
            <person name="Higgins S."/>
            <person name="Loffler F."/>
        </authorList>
    </citation>
    <scope>NUCLEOTIDE SEQUENCE</scope>
</reference>
<evidence type="ECO:0000256" key="5">
    <source>
        <dbReference type="ARBA" id="ARBA00023159"/>
    </source>
</evidence>
<evidence type="ECO:0000256" key="2">
    <source>
        <dbReference type="ARBA" id="ARBA00022490"/>
    </source>
</evidence>
<dbReference type="InterPro" id="IPR012156">
    <property type="entry name" value="Cold_shock_CspA"/>
</dbReference>
<dbReference type="PANTHER" id="PTHR46565:SF20">
    <property type="entry name" value="COLD SHOCK DOMAIN-CONTAINING PROTEIN 4"/>
    <property type="match status" value="1"/>
</dbReference>
<gene>
    <name evidence="8" type="primary">cspA_6</name>
    <name evidence="8" type="ORF">SDC9_62954</name>
</gene>
<evidence type="ECO:0000256" key="6">
    <source>
        <dbReference type="ARBA" id="ARBA00023163"/>
    </source>
</evidence>
<dbReference type="SMART" id="SM00357">
    <property type="entry name" value="CSP"/>
    <property type="match status" value="1"/>
</dbReference>
<evidence type="ECO:0000256" key="1">
    <source>
        <dbReference type="ARBA" id="ARBA00004496"/>
    </source>
</evidence>
<dbReference type="PIRSF" id="PIRSF002599">
    <property type="entry name" value="Cold_shock_A"/>
    <property type="match status" value="1"/>
</dbReference>
<dbReference type="Gene3D" id="2.40.50.140">
    <property type="entry name" value="Nucleic acid-binding proteins"/>
    <property type="match status" value="1"/>
</dbReference>
<organism evidence="8">
    <name type="scientific">bioreactor metagenome</name>
    <dbReference type="NCBI Taxonomy" id="1076179"/>
    <lineage>
        <taxon>unclassified sequences</taxon>
        <taxon>metagenomes</taxon>
        <taxon>ecological metagenomes</taxon>
    </lineage>
</organism>
<dbReference type="GO" id="GO:0005737">
    <property type="term" value="C:cytoplasm"/>
    <property type="evidence" value="ECO:0007669"/>
    <property type="project" value="UniProtKB-SubCell"/>
</dbReference>
<feature type="domain" description="CSD" evidence="7">
    <location>
        <begin position="1"/>
        <end position="66"/>
    </location>
</feature>
<dbReference type="CDD" id="cd04458">
    <property type="entry name" value="CSP_CDS"/>
    <property type="match status" value="1"/>
</dbReference>
<dbReference type="SUPFAM" id="SSF50249">
    <property type="entry name" value="Nucleic acid-binding proteins"/>
    <property type="match status" value="1"/>
</dbReference>
<dbReference type="InterPro" id="IPR012340">
    <property type="entry name" value="NA-bd_OB-fold"/>
</dbReference>
<keyword evidence="4" id="KW-0238">DNA-binding</keyword>
<dbReference type="PROSITE" id="PS00352">
    <property type="entry name" value="CSD_1"/>
    <property type="match status" value="1"/>
</dbReference>
<dbReference type="AlphaFoldDB" id="A0A644XQP3"/>
<dbReference type="Pfam" id="PF00313">
    <property type="entry name" value="CSD"/>
    <property type="match status" value="1"/>
</dbReference>
<dbReference type="PRINTS" id="PR00050">
    <property type="entry name" value="COLDSHOCK"/>
</dbReference>
<name>A0A644XQP3_9ZZZZ</name>
<dbReference type="GO" id="GO:0003677">
    <property type="term" value="F:DNA binding"/>
    <property type="evidence" value="ECO:0007669"/>
    <property type="project" value="UniProtKB-KW"/>
</dbReference>
<evidence type="ECO:0000313" key="8">
    <source>
        <dbReference type="EMBL" id="MPM16573.1"/>
    </source>
</evidence>
<sequence>MNSGTVKWFNAEKGYGFISNDNGGEDVFVHYSAIASRGYKSLTEGQKVTYDTETKGGKLSAANVSIAP</sequence>
<dbReference type="InterPro" id="IPR011129">
    <property type="entry name" value="CSD"/>
</dbReference>
<evidence type="ECO:0000259" key="7">
    <source>
        <dbReference type="PROSITE" id="PS51857"/>
    </source>
</evidence>
<evidence type="ECO:0000256" key="3">
    <source>
        <dbReference type="ARBA" id="ARBA00023015"/>
    </source>
</evidence>
<dbReference type="FunFam" id="2.40.50.140:FF:000006">
    <property type="entry name" value="Cold shock protein CspC"/>
    <property type="match status" value="1"/>
</dbReference>
<keyword evidence="5" id="KW-0010">Activator</keyword>
<comment type="caution">
    <text evidence="8">The sequence shown here is derived from an EMBL/GenBank/DDBJ whole genome shotgun (WGS) entry which is preliminary data.</text>
</comment>
<accession>A0A644XQP3</accession>
<dbReference type="InterPro" id="IPR002059">
    <property type="entry name" value="CSP_DNA-bd"/>
</dbReference>
<keyword evidence="3" id="KW-0805">Transcription regulation</keyword>
<evidence type="ECO:0000256" key="4">
    <source>
        <dbReference type="ARBA" id="ARBA00023125"/>
    </source>
</evidence>